<dbReference type="EMBL" id="CAFBMB010000139">
    <property type="protein sequence ID" value="CAB4908711.1"/>
    <property type="molecule type" value="Genomic_DNA"/>
</dbReference>
<accession>A0A6J7GK95</accession>
<name>A0A6J7GK95_9ZZZZ</name>
<organism evidence="1">
    <name type="scientific">freshwater metagenome</name>
    <dbReference type="NCBI Taxonomy" id="449393"/>
    <lineage>
        <taxon>unclassified sequences</taxon>
        <taxon>metagenomes</taxon>
        <taxon>ecological metagenomes</taxon>
    </lineage>
</organism>
<evidence type="ECO:0000313" key="1">
    <source>
        <dbReference type="EMBL" id="CAB4908711.1"/>
    </source>
</evidence>
<reference evidence="1" key="1">
    <citation type="submission" date="2020-05" db="EMBL/GenBank/DDBJ databases">
        <authorList>
            <person name="Chiriac C."/>
            <person name="Salcher M."/>
            <person name="Ghai R."/>
            <person name="Kavagutti S V."/>
        </authorList>
    </citation>
    <scope>NUCLEOTIDE SEQUENCE</scope>
</reference>
<dbReference type="AlphaFoldDB" id="A0A6J7GK95"/>
<protein>
    <submittedName>
        <fullName evidence="1">Unannotated protein</fullName>
    </submittedName>
</protein>
<proteinExistence type="predicted"/>
<sequence length="205" mass="22999">MPSRAKSNVVPPEKKTLKLKVSHTATVPRDPVATFRVLSRDREELTSLLTIGRPARAIQIDEIAPNKNGPQGNAQPNSRLQVSLSDRNSFDYEEISRTHGSSLHSRMHNFRGLSSLLLRQVDSRWELRPKSVPGNSLGHTAVTWTTTFHPRSALARHLLKMWLTYRWRKSSAEAMRANLARVVEYDRPLIGATPLRPSATAIPAV</sequence>
<gene>
    <name evidence="1" type="ORF">UFOPK3516_01353</name>
</gene>